<dbReference type="RefSeq" id="WP_250935895.1">
    <property type="nucleotide sequence ID" value="NZ_JAMLJK010000001.1"/>
</dbReference>
<proteinExistence type="predicted"/>
<evidence type="ECO:0000256" key="1">
    <source>
        <dbReference type="SAM" id="Coils"/>
    </source>
</evidence>
<evidence type="ECO:0008006" key="4">
    <source>
        <dbReference type="Google" id="ProtNLM"/>
    </source>
</evidence>
<keyword evidence="3" id="KW-1185">Reference proteome</keyword>
<organism evidence="2 3">
    <name type="scientific">Larsenimonas rhizosphaerae</name>
    <dbReference type="NCBI Taxonomy" id="2944682"/>
    <lineage>
        <taxon>Bacteria</taxon>
        <taxon>Pseudomonadati</taxon>
        <taxon>Pseudomonadota</taxon>
        <taxon>Gammaproteobacteria</taxon>
        <taxon>Oceanospirillales</taxon>
        <taxon>Halomonadaceae</taxon>
        <taxon>Larsenimonas</taxon>
    </lineage>
</organism>
<dbReference type="EMBL" id="JAPIVE010000001">
    <property type="protein sequence ID" value="MCX2522729.1"/>
    <property type="molecule type" value="Genomic_DNA"/>
</dbReference>
<gene>
    <name evidence="2" type="ORF">OQ287_00555</name>
</gene>
<feature type="coiled-coil region" evidence="1">
    <location>
        <begin position="147"/>
        <end position="174"/>
    </location>
</feature>
<sequence length="178" mass="20023">MKLEHIICGLAVSLMLSGCQMITGHNQNLTGTGASNCFFSGPPVLIEGECLLPNWIAFGIRAQHGNDEWRRDILKQTGDDTPQDRLARAVVLSWGTRAEWKQATALYRTELDKAPVPLQPLLHYWLDELEYRKTLVSSATPTRDPRIQQLADKNAELTRKLDALTAIEESMNARRRSP</sequence>
<reference evidence="2" key="1">
    <citation type="submission" date="2022-11" db="EMBL/GenBank/DDBJ databases">
        <title>Larsenimonas rhizosphaerae sp. nov., isolated from a tidal mudflat.</title>
        <authorList>
            <person name="Lee S.D."/>
            <person name="Kim I.S."/>
        </authorList>
    </citation>
    <scope>NUCLEOTIDE SEQUENCE</scope>
    <source>
        <strain evidence="2">GH2-1</strain>
    </source>
</reference>
<dbReference type="Proteomes" id="UP001165678">
    <property type="component" value="Unassembled WGS sequence"/>
</dbReference>
<accession>A0AA41ZCG4</accession>
<dbReference type="PROSITE" id="PS51257">
    <property type="entry name" value="PROKAR_LIPOPROTEIN"/>
    <property type="match status" value="1"/>
</dbReference>
<evidence type="ECO:0000313" key="3">
    <source>
        <dbReference type="Proteomes" id="UP001165678"/>
    </source>
</evidence>
<protein>
    <recommendedName>
        <fullName evidence="4">YfhG lipoprotein</fullName>
    </recommendedName>
</protein>
<name>A0AA41ZCG4_9GAMM</name>
<evidence type="ECO:0000313" key="2">
    <source>
        <dbReference type="EMBL" id="MCX2522729.1"/>
    </source>
</evidence>
<dbReference type="AlphaFoldDB" id="A0AA41ZCG4"/>
<keyword evidence="1" id="KW-0175">Coiled coil</keyword>
<comment type="caution">
    <text evidence="2">The sequence shown here is derived from an EMBL/GenBank/DDBJ whole genome shotgun (WGS) entry which is preliminary data.</text>
</comment>